<dbReference type="Pfam" id="PF02720">
    <property type="entry name" value="DUF222"/>
    <property type="match status" value="1"/>
</dbReference>
<dbReference type="SMART" id="SM00507">
    <property type="entry name" value="HNHc"/>
    <property type="match status" value="1"/>
</dbReference>
<dbReference type="CDD" id="cd00085">
    <property type="entry name" value="HNHc"/>
    <property type="match status" value="1"/>
</dbReference>
<gene>
    <name evidence="2" type="ORF">BHQ17_13630</name>
</gene>
<evidence type="ECO:0000313" key="2">
    <source>
        <dbReference type="EMBL" id="ODQ93317.1"/>
    </source>
</evidence>
<proteinExistence type="predicted"/>
<feature type="domain" description="HNH nuclease" evidence="1">
    <location>
        <begin position="347"/>
        <end position="400"/>
    </location>
</feature>
<dbReference type="RefSeq" id="WP_069405735.1">
    <property type="nucleotide sequence ID" value="NZ_MIGZ01000071.1"/>
</dbReference>
<comment type="caution">
    <text evidence="2">The sequence shown here is derived from an EMBL/GenBank/DDBJ whole genome shotgun (WGS) entry which is preliminary data.</text>
</comment>
<reference evidence="3" key="1">
    <citation type="submission" date="2016-09" db="EMBL/GenBank/DDBJ databases">
        <authorList>
            <person name="Greninger A.L."/>
            <person name="Jerome K.R."/>
            <person name="Mcnair B."/>
            <person name="Wallis C."/>
            <person name="Fang F."/>
        </authorList>
    </citation>
    <scope>NUCLEOTIDE SEQUENCE [LARGE SCALE GENOMIC DNA]</scope>
    <source>
        <strain evidence="3">M7</strain>
    </source>
</reference>
<dbReference type="InterPro" id="IPR003615">
    <property type="entry name" value="HNH_nuc"/>
</dbReference>
<evidence type="ECO:0000313" key="3">
    <source>
        <dbReference type="Proteomes" id="UP000094243"/>
    </source>
</evidence>
<protein>
    <recommendedName>
        <fullName evidence="1">HNH nuclease domain-containing protein</fullName>
    </recommendedName>
</protein>
<organism evidence="2 3">
    <name type="scientific">Mycolicibacterium holsaticum</name>
    <dbReference type="NCBI Taxonomy" id="152142"/>
    <lineage>
        <taxon>Bacteria</taxon>
        <taxon>Bacillati</taxon>
        <taxon>Actinomycetota</taxon>
        <taxon>Actinomycetes</taxon>
        <taxon>Mycobacteriales</taxon>
        <taxon>Mycobacteriaceae</taxon>
        <taxon>Mycolicibacterium</taxon>
    </lineage>
</organism>
<accession>A0A1E3RVC6</accession>
<dbReference type="InterPro" id="IPR003870">
    <property type="entry name" value="DUF222"/>
</dbReference>
<evidence type="ECO:0000259" key="1">
    <source>
        <dbReference type="SMART" id="SM00507"/>
    </source>
</evidence>
<name>A0A1E3RVC6_9MYCO</name>
<sequence length="451" mass="49235">MAAFDALDSAFDSVLGLQFDVMTDAEKLALTVRLERNMRRAPAVGHRLLSALAAEADPRALGGTSLADVLSTTLRISKKAANQRIKDADRLGPRHALTGEPLDPKLPNVAAAQQRGEVGDEHVRVITKFFDKLPSYIPADLCDEMEAHLADLASGLGPEQLRKSAEKLAYLANQDGDPPTDDERARKREFNIHEQDRDGMSRVSGYLDPEARAILEAGFAKYAAPGMCNPDDETPCVEGEPDADAKAADLRSAGQRRHDALKALGRAMLASGQLGQHNGLPATIIVSTTLQELESGAGHAVTAGGSLLPMSDLIRLASHAYHYLVVFDKHTQEALYLGRTKRFASPGQRIVLHAKDRGCSRPGCTVPGYWCQVHHVDGWAADDGHTDVDKLTFACGPDNRLVETGNWTTRKRADGRTEWIPPPHLDTGQRRVNDYHFPERYLLPDDDDDVP</sequence>
<keyword evidence="3" id="KW-1185">Reference proteome</keyword>
<dbReference type="EMBL" id="MIGZ01000071">
    <property type="protein sequence ID" value="ODQ93317.1"/>
    <property type="molecule type" value="Genomic_DNA"/>
</dbReference>
<dbReference type="Proteomes" id="UP000094243">
    <property type="component" value="Unassembled WGS sequence"/>
</dbReference>
<dbReference type="AlphaFoldDB" id="A0A1E3RVC6"/>